<dbReference type="GO" id="GO:0006298">
    <property type="term" value="P:mismatch repair"/>
    <property type="evidence" value="ECO:0007669"/>
    <property type="project" value="InterPro"/>
</dbReference>
<dbReference type="Proteomes" id="UP000425916">
    <property type="component" value="Chromosome"/>
</dbReference>
<dbReference type="Pfam" id="PF00488">
    <property type="entry name" value="MutS_V"/>
    <property type="match status" value="1"/>
</dbReference>
<keyword evidence="6" id="KW-1185">Reference proteome</keyword>
<dbReference type="AlphaFoldDB" id="A0A6I5ZUS0"/>
<organism evidence="5 6">
    <name type="scientific">Neomoorella glycerini</name>
    <dbReference type="NCBI Taxonomy" id="55779"/>
    <lineage>
        <taxon>Bacteria</taxon>
        <taxon>Bacillati</taxon>
        <taxon>Bacillota</taxon>
        <taxon>Clostridia</taxon>
        <taxon>Neomoorellales</taxon>
        <taxon>Neomoorellaceae</taxon>
        <taxon>Neomoorella</taxon>
    </lineage>
</organism>
<evidence type="ECO:0000259" key="4">
    <source>
        <dbReference type="SMART" id="SM00534"/>
    </source>
</evidence>
<dbReference type="GO" id="GO:0030983">
    <property type="term" value="F:mismatched DNA binding"/>
    <property type="evidence" value="ECO:0007669"/>
    <property type="project" value="InterPro"/>
</dbReference>
<dbReference type="SMART" id="SM00534">
    <property type="entry name" value="MUTSac"/>
    <property type="match status" value="1"/>
</dbReference>
<gene>
    <name evidence="5" type="primary">mutS_2</name>
    <name evidence="5" type="ORF">MGLY_32250</name>
</gene>
<dbReference type="GO" id="GO:0005524">
    <property type="term" value="F:ATP binding"/>
    <property type="evidence" value="ECO:0007669"/>
    <property type="project" value="UniProtKB-KW"/>
</dbReference>
<evidence type="ECO:0000256" key="2">
    <source>
        <dbReference type="ARBA" id="ARBA00022840"/>
    </source>
</evidence>
<evidence type="ECO:0000313" key="5">
    <source>
        <dbReference type="EMBL" id="QGP93802.1"/>
    </source>
</evidence>
<keyword evidence="1" id="KW-0547">Nucleotide-binding</keyword>
<dbReference type="InterPro" id="IPR000432">
    <property type="entry name" value="DNA_mismatch_repair_MutS_C"/>
</dbReference>
<dbReference type="OrthoDB" id="9808166at2"/>
<evidence type="ECO:0000256" key="3">
    <source>
        <dbReference type="ARBA" id="ARBA00023125"/>
    </source>
</evidence>
<dbReference type="PANTHER" id="PTHR11361:SF34">
    <property type="entry name" value="DNA MISMATCH REPAIR PROTEIN MSH1, MITOCHONDRIAL"/>
    <property type="match status" value="1"/>
</dbReference>
<dbReference type="SUPFAM" id="SSF52540">
    <property type="entry name" value="P-loop containing nucleoside triphosphate hydrolases"/>
    <property type="match status" value="1"/>
</dbReference>
<evidence type="ECO:0000313" key="6">
    <source>
        <dbReference type="Proteomes" id="UP000425916"/>
    </source>
</evidence>
<dbReference type="GO" id="GO:0140664">
    <property type="term" value="F:ATP-dependent DNA damage sensor activity"/>
    <property type="evidence" value="ECO:0007669"/>
    <property type="project" value="InterPro"/>
</dbReference>
<keyword evidence="3" id="KW-0238">DNA-binding</keyword>
<keyword evidence="2" id="KW-0067">ATP-binding</keyword>
<dbReference type="GO" id="GO:0005829">
    <property type="term" value="C:cytosol"/>
    <property type="evidence" value="ECO:0007669"/>
    <property type="project" value="TreeGrafter"/>
</dbReference>
<dbReference type="InterPro" id="IPR045076">
    <property type="entry name" value="MutS"/>
</dbReference>
<dbReference type="InterPro" id="IPR027417">
    <property type="entry name" value="P-loop_NTPase"/>
</dbReference>
<name>A0A6I5ZUS0_9FIRM</name>
<feature type="domain" description="DNA mismatch repair proteins mutS family" evidence="4">
    <location>
        <begin position="324"/>
        <end position="500"/>
    </location>
</feature>
<proteinExistence type="predicted"/>
<accession>A0A6I5ZUS0</accession>
<reference evidence="5 6" key="1">
    <citation type="submission" date="2019-11" db="EMBL/GenBank/DDBJ databases">
        <title>Genome sequence of Moorella glycerini DSM11254.</title>
        <authorList>
            <person name="Poehlein A."/>
            <person name="Boeer T."/>
            <person name="Daniel R."/>
        </authorList>
    </citation>
    <scope>NUCLEOTIDE SEQUENCE [LARGE SCALE GENOMIC DNA]</scope>
    <source>
        <strain evidence="5 6">DSM 11254</strain>
    </source>
</reference>
<protein>
    <submittedName>
        <fullName evidence="5">DNA mismatch repair protein MutS</fullName>
    </submittedName>
</protein>
<dbReference type="Gene3D" id="3.40.50.300">
    <property type="entry name" value="P-loop containing nucleotide triphosphate hydrolases"/>
    <property type="match status" value="1"/>
</dbReference>
<dbReference type="EMBL" id="CP046244">
    <property type="protein sequence ID" value="QGP93802.1"/>
    <property type="molecule type" value="Genomic_DNA"/>
</dbReference>
<evidence type="ECO:0000256" key="1">
    <source>
        <dbReference type="ARBA" id="ARBA00022741"/>
    </source>
</evidence>
<dbReference type="PANTHER" id="PTHR11361">
    <property type="entry name" value="DNA MISMATCH REPAIR PROTEIN MUTS FAMILY MEMBER"/>
    <property type="match status" value="1"/>
</dbReference>
<sequence length="500" mass="57048">MKVFLMFKDHDFDLQEKLPWNEQALTQDLELNTLFNAMALGDKFLFDVAQKAVLSGLNNDLETVLYRQDILRDCLKNSAIVRAIYDIAVESIEKEKKNYLSIFSRYPAAILYRSVEVLQMFVDMLKKLRTIADEHADKFESDGFTAFFAMLNKELSDEYFACIQNHLKELKFREGVLISAELGKGNKGINYILRKPQDKKQSWIERVFTKKAPVYTFYIADRDESGARALSELKDRGINLVANALAQSNDHILSFFNVLRTELAFYIGCLNLYERLTHIGEPTCFPLPVAPGERRHSFKGLYDVCLALTLEQKIVGNDVNADNKELVIITGANQGGKSTFLRSIGLAQLMMQCGMFVPAESFCANFCDSLFTHYKREEDVTMKSGKLDEELSRMSDIIDHITSNSMVLFNESFAATNEREGSEIARQIVSALLEKHIKVFFVTHLYEFAHGFFDKKMATALFLRAERQADGTRTFKLIEGEPLQTSYGEDLYNSIFGKDN</sequence>
<dbReference type="RefSeq" id="WP_156275546.1">
    <property type="nucleotide sequence ID" value="NZ_CP046244.1"/>
</dbReference>